<dbReference type="Proteomes" id="UP000217311">
    <property type="component" value="Chromosome"/>
</dbReference>
<dbReference type="RefSeq" id="WP_096050602.1">
    <property type="nucleotide sequence ID" value="NZ_CP023315.3"/>
</dbReference>
<dbReference type="EMBL" id="CP023315">
    <property type="protein sequence ID" value="ATC31136.1"/>
    <property type="molecule type" value="Genomic_DNA"/>
</dbReference>
<evidence type="ECO:0000313" key="2">
    <source>
        <dbReference type="Proteomes" id="UP000217311"/>
    </source>
</evidence>
<sequence>MPSLDDLTLDNMLDPRIATGRRGRPRGSGKRDGQALWNVCNVLAANPDMTVADAIRTVVTDPKDYNAVDRISRKLARLPSMRQRAVEYYEAKVMRVLKGGATSHFMYVGVRDRREFDQHFRATFFLEYDVLDDKRVKAYADRLWSQVRSSSIAIQAMEVARRIEDAIPAAIRNALTKQEAATASSIYEREMARVIEQATRYEKLYRGAFGYSS</sequence>
<protein>
    <submittedName>
        <fullName evidence="1">Uncharacterized protein</fullName>
    </submittedName>
</protein>
<evidence type="ECO:0000313" key="1">
    <source>
        <dbReference type="EMBL" id="ATC31136.1"/>
    </source>
</evidence>
<dbReference type="AlphaFoldDB" id="A0A290MGH4"/>
<reference evidence="2" key="1">
    <citation type="submission" date="2017-09" db="EMBL/GenBank/DDBJ databases">
        <title>Genome evolution observed in wild isolates of Caulobacter crescentus.</title>
        <authorList>
            <person name="Ely B."/>
            <person name="Wilson K."/>
            <person name="Scott D."/>
        </authorList>
    </citation>
    <scope>NUCLEOTIDE SEQUENCE [LARGE SCALE GENOMIC DNA]</scope>
    <source>
        <strain evidence="2">CB13b1a</strain>
    </source>
</reference>
<accession>A0A290MGH4</accession>
<organism evidence="1 2">
    <name type="scientific">Caulobacter vibrioides</name>
    <name type="common">Caulobacter crescentus</name>
    <dbReference type="NCBI Taxonomy" id="155892"/>
    <lineage>
        <taxon>Bacteria</taxon>
        <taxon>Pseudomonadati</taxon>
        <taxon>Pseudomonadota</taxon>
        <taxon>Alphaproteobacteria</taxon>
        <taxon>Caulobacterales</taxon>
        <taxon>Caulobacteraceae</taxon>
        <taxon>Caulobacter</taxon>
    </lineage>
</organism>
<name>A0A290MGH4_CAUVI</name>
<proteinExistence type="predicted"/>
<gene>
    <name evidence="1" type="ORF">CA606_01550</name>
</gene>